<keyword evidence="2" id="KW-0472">Membrane</keyword>
<dbReference type="SMART" id="SM00212">
    <property type="entry name" value="UBCc"/>
    <property type="match status" value="1"/>
</dbReference>
<feature type="region of interest" description="Disordered" evidence="1">
    <location>
        <begin position="143"/>
        <end position="226"/>
    </location>
</feature>
<sequence>MRDMDRHPPKMFTAAPLDNNLFEWHFTIKGPSDTPYEGGLYHGRILLPPNYPHKPPDVVFLTANGRFKTNEKICLSITGFHPEHWSAVWDIRAALTALIAFMPSPPNGAIGSLDYSNEERVRLARKSPYFRCPICKMTNQELAPEGEESGNKNDADSKTSSVDTKSSKEEVTNDKKAQPTNSDPEDSKGDDSQLNSRQSDHSDKKYAMEKEESKVEFKSSADSDKTAKTMRVGDDWMSIVIVLLAVLIAVLLMRRYGRHRHGFEGART</sequence>
<reference evidence="4" key="1">
    <citation type="submission" date="2021-01" db="EMBL/GenBank/DDBJ databases">
        <authorList>
            <person name="Corre E."/>
            <person name="Pelletier E."/>
            <person name="Niang G."/>
            <person name="Scheremetjew M."/>
            <person name="Finn R."/>
            <person name="Kale V."/>
            <person name="Holt S."/>
            <person name="Cochrane G."/>
            <person name="Meng A."/>
            <person name="Brown T."/>
            <person name="Cohen L."/>
        </authorList>
    </citation>
    <scope>NUCLEOTIDE SEQUENCE</scope>
    <source>
        <strain evidence="4">CCMP2058</strain>
    </source>
</reference>
<accession>A0A7S0DPL5</accession>
<gene>
    <name evidence="4" type="ORF">LAMO00422_LOCUS20345</name>
</gene>
<keyword evidence="2" id="KW-1133">Transmembrane helix</keyword>
<dbReference type="InterPro" id="IPR016135">
    <property type="entry name" value="UBQ-conjugating_enzyme/RWD"/>
</dbReference>
<evidence type="ECO:0000256" key="1">
    <source>
        <dbReference type="SAM" id="MobiDB-lite"/>
    </source>
</evidence>
<organism evidence="4">
    <name type="scientific">Amorphochlora amoebiformis</name>
    <dbReference type="NCBI Taxonomy" id="1561963"/>
    <lineage>
        <taxon>Eukaryota</taxon>
        <taxon>Sar</taxon>
        <taxon>Rhizaria</taxon>
        <taxon>Cercozoa</taxon>
        <taxon>Chlorarachniophyceae</taxon>
        <taxon>Amorphochlora</taxon>
    </lineage>
</organism>
<dbReference type="PROSITE" id="PS50127">
    <property type="entry name" value="UBC_2"/>
    <property type="match status" value="1"/>
</dbReference>
<protein>
    <recommendedName>
        <fullName evidence="3">UBC core domain-containing protein</fullName>
    </recommendedName>
</protein>
<dbReference type="Pfam" id="PF00179">
    <property type="entry name" value="UQ_con"/>
    <property type="match status" value="1"/>
</dbReference>
<feature type="domain" description="UBC core" evidence="3">
    <location>
        <begin position="1"/>
        <end position="143"/>
    </location>
</feature>
<name>A0A7S0DPL5_9EUKA</name>
<dbReference type="CDD" id="cd23799">
    <property type="entry name" value="UBCc_UBE2J"/>
    <property type="match status" value="1"/>
</dbReference>
<dbReference type="AlphaFoldDB" id="A0A7S0DPL5"/>
<dbReference type="InterPro" id="IPR000608">
    <property type="entry name" value="UBC"/>
</dbReference>
<evidence type="ECO:0000256" key="2">
    <source>
        <dbReference type="SAM" id="Phobius"/>
    </source>
</evidence>
<dbReference type="EMBL" id="HBEM01029847">
    <property type="protein sequence ID" value="CAD8461385.1"/>
    <property type="molecule type" value="Transcribed_RNA"/>
</dbReference>
<feature type="compositionally biased region" description="Basic and acidic residues" evidence="1">
    <location>
        <begin position="165"/>
        <end position="177"/>
    </location>
</feature>
<dbReference type="Gene3D" id="3.10.110.10">
    <property type="entry name" value="Ubiquitin Conjugating Enzyme"/>
    <property type="match status" value="1"/>
</dbReference>
<dbReference type="InterPro" id="IPR050113">
    <property type="entry name" value="Ub_conjugating_enzyme"/>
</dbReference>
<evidence type="ECO:0000259" key="3">
    <source>
        <dbReference type="PROSITE" id="PS50127"/>
    </source>
</evidence>
<keyword evidence="2" id="KW-0812">Transmembrane</keyword>
<dbReference type="SUPFAM" id="SSF54495">
    <property type="entry name" value="UBC-like"/>
    <property type="match status" value="1"/>
</dbReference>
<proteinExistence type="predicted"/>
<feature type="transmembrane region" description="Helical" evidence="2">
    <location>
        <begin position="236"/>
        <end position="253"/>
    </location>
</feature>
<dbReference type="PANTHER" id="PTHR24067">
    <property type="entry name" value="UBIQUITIN-CONJUGATING ENZYME E2"/>
    <property type="match status" value="1"/>
</dbReference>
<dbReference type="FunFam" id="3.10.110.10:FF:000086">
    <property type="entry name" value="Ubiquitin-conjugating enzyme E2 J1"/>
    <property type="match status" value="1"/>
</dbReference>
<feature type="compositionally biased region" description="Basic and acidic residues" evidence="1">
    <location>
        <begin position="198"/>
        <end position="226"/>
    </location>
</feature>
<evidence type="ECO:0000313" key="4">
    <source>
        <dbReference type="EMBL" id="CAD8461385.1"/>
    </source>
</evidence>